<dbReference type="Proteomes" id="UP000641646">
    <property type="component" value="Unassembled WGS sequence"/>
</dbReference>
<dbReference type="InterPro" id="IPR051404">
    <property type="entry name" value="TA_system_antitoxin"/>
</dbReference>
<sequence>MRYAVVIEKAEGNYSAYVPDLPGCVSVGDTIEEVKQNIQEAIEFHLEGMQEDGLPIPQPTTECEYVEVAAVVG</sequence>
<name>A0A926VDU2_9CYAN</name>
<dbReference type="SUPFAM" id="SSF143100">
    <property type="entry name" value="TTHA1013/TTHA0281-like"/>
    <property type="match status" value="1"/>
</dbReference>
<reference evidence="2" key="2">
    <citation type="submission" date="2020-08" db="EMBL/GenBank/DDBJ databases">
        <authorList>
            <person name="Chen M."/>
            <person name="Teng W."/>
            <person name="Zhao L."/>
            <person name="Hu C."/>
            <person name="Zhou Y."/>
            <person name="Han B."/>
            <person name="Song L."/>
            <person name="Shu W."/>
        </authorList>
    </citation>
    <scope>NUCLEOTIDE SEQUENCE</scope>
    <source>
        <strain evidence="2">FACHB-1375</strain>
    </source>
</reference>
<protein>
    <submittedName>
        <fullName evidence="2">Type II toxin-antitoxin system HicB family antitoxin</fullName>
    </submittedName>
</protein>
<dbReference type="PANTHER" id="PTHR34504:SF2">
    <property type="entry name" value="UPF0150 PROTEIN SSL0259"/>
    <property type="match status" value="1"/>
</dbReference>
<dbReference type="RefSeq" id="WP_190464832.1">
    <property type="nucleotide sequence ID" value="NZ_JACJPW010000029.1"/>
</dbReference>
<comment type="caution">
    <text evidence="2">The sequence shown here is derived from an EMBL/GenBank/DDBJ whole genome shotgun (WGS) entry which is preliminary data.</text>
</comment>
<dbReference type="Gene3D" id="3.30.160.250">
    <property type="match status" value="1"/>
</dbReference>
<accession>A0A926VDU2</accession>
<organism evidence="2 3">
    <name type="scientific">Aerosakkonema funiforme FACHB-1375</name>
    <dbReference type="NCBI Taxonomy" id="2949571"/>
    <lineage>
        <taxon>Bacteria</taxon>
        <taxon>Bacillati</taxon>
        <taxon>Cyanobacteriota</taxon>
        <taxon>Cyanophyceae</taxon>
        <taxon>Oscillatoriophycideae</taxon>
        <taxon>Aerosakkonematales</taxon>
        <taxon>Aerosakkonemataceae</taxon>
        <taxon>Aerosakkonema</taxon>
    </lineage>
</organism>
<gene>
    <name evidence="2" type="ORF">H6G03_13065</name>
</gene>
<evidence type="ECO:0000313" key="2">
    <source>
        <dbReference type="EMBL" id="MBD2182026.1"/>
    </source>
</evidence>
<dbReference type="Pfam" id="PF15919">
    <property type="entry name" value="HicB_lk_antitox"/>
    <property type="match status" value="1"/>
</dbReference>
<dbReference type="EMBL" id="JACJPW010000029">
    <property type="protein sequence ID" value="MBD2182026.1"/>
    <property type="molecule type" value="Genomic_DNA"/>
</dbReference>
<proteinExistence type="predicted"/>
<evidence type="ECO:0000313" key="3">
    <source>
        <dbReference type="Proteomes" id="UP000641646"/>
    </source>
</evidence>
<dbReference type="InterPro" id="IPR031807">
    <property type="entry name" value="HicB-like"/>
</dbReference>
<reference evidence="2" key="1">
    <citation type="journal article" date="2015" name="ISME J.">
        <title>Draft Genome Sequence of Streptomyces incarnatus NRRL8089, which Produces the Nucleoside Antibiotic Sinefungin.</title>
        <authorList>
            <person name="Oshima K."/>
            <person name="Hattori M."/>
            <person name="Shimizu H."/>
            <person name="Fukuda K."/>
            <person name="Nemoto M."/>
            <person name="Inagaki K."/>
            <person name="Tamura T."/>
        </authorList>
    </citation>
    <scope>NUCLEOTIDE SEQUENCE</scope>
    <source>
        <strain evidence="2">FACHB-1375</strain>
    </source>
</reference>
<feature type="domain" description="HicB-like antitoxin of toxin-antitoxin system" evidence="1">
    <location>
        <begin position="3"/>
        <end position="61"/>
    </location>
</feature>
<evidence type="ECO:0000259" key="1">
    <source>
        <dbReference type="Pfam" id="PF15919"/>
    </source>
</evidence>
<dbReference type="InterPro" id="IPR035069">
    <property type="entry name" value="TTHA1013/TTHA0281-like"/>
</dbReference>
<dbReference type="AlphaFoldDB" id="A0A926VDU2"/>
<dbReference type="PANTHER" id="PTHR34504">
    <property type="entry name" value="ANTITOXIN HICB"/>
    <property type="match status" value="1"/>
</dbReference>
<keyword evidence="3" id="KW-1185">Reference proteome</keyword>